<evidence type="ECO:0000256" key="3">
    <source>
        <dbReference type="ARBA" id="ARBA00022840"/>
    </source>
</evidence>
<keyword evidence="3" id="KW-0067">ATP-binding</keyword>
<evidence type="ECO:0000256" key="1">
    <source>
        <dbReference type="ARBA" id="ARBA00006611"/>
    </source>
</evidence>
<feature type="domain" description="Bacterial type II secretion system protein E" evidence="4">
    <location>
        <begin position="329"/>
        <end position="513"/>
    </location>
</feature>
<gene>
    <name evidence="5" type="primary">tadA</name>
    <name evidence="5" type="ORF">ISF26_21995</name>
</gene>
<dbReference type="RefSeq" id="WP_230841437.1">
    <property type="nucleotide sequence ID" value="NZ_CP063845.1"/>
</dbReference>
<evidence type="ECO:0000259" key="4">
    <source>
        <dbReference type="Pfam" id="PF00437"/>
    </source>
</evidence>
<dbReference type="InterPro" id="IPR027417">
    <property type="entry name" value="P-loop_NTPase"/>
</dbReference>
<sequence>MKSSPPVRTHNRIERFIGAVSAGENERQVLEELYRTSGTRFFQLACQQVAEEKRFWEQCAAVFFSVDGIVRAEQLDHIEVQQIEKNWASLGHLVIPHGGRRSVLTVSPLTVAEQAELQALPVYVPEKIELFNLLRRQIASGSQATLQATSAKSADKILRWGESPADSLIIQLYEVLLAYEASDVRLFTRGGRCAHVAAHIGEERVLISEEIGELDWGSVDLEGRGRQMFARLASAADCEISQRRIQYGNVTLADRSGQLQTMRLVMAPLGPGDGGDWEIGLRVISQAGFIPLERMNLHPRIYRSITGRWPTQEEPPEQVLSEMERIADTEMLCLLDLETAISLVAGSMNSGKSMLLQNVGLLRARRGHHVHSFESPIERLVEGIFQYEVTEQNDWLDWSRFATRNDPGDIIFGEINDRDTAQRILGFANGKLVLTTLHTNRAVRFTERLRNLLRGESERDGHAQIAAFVSTTGYVYCQRLLPRVCPHCSTVEAVPEPLREALQWQIRLWRRPGPGCGRGTCRSEGPLLGYLADRVPLTEAIYVPALAEHFLRPEITVFELLAAAEVQHQQTYRRTAAWMLDAERRHGGLVSWQKVAPHLQEDRQAMRLLSRREAEVTL</sequence>
<dbReference type="EMBL" id="CP063845">
    <property type="protein sequence ID" value="UFP94381.1"/>
    <property type="molecule type" value="Genomic_DNA"/>
</dbReference>
<comment type="similarity">
    <text evidence="1">Belongs to the GSP E family.</text>
</comment>
<dbReference type="PANTHER" id="PTHR30258:SF1">
    <property type="entry name" value="PROTEIN TRANSPORT PROTEIN HOFB HOMOLOG"/>
    <property type="match status" value="1"/>
</dbReference>
<dbReference type="PANTHER" id="PTHR30258">
    <property type="entry name" value="TYPE II SECRETION SYSTEM PROTEIN GSPE-RELATED"/>
    <property type="match status" value="1"/>
</dbReference>
<name>A0ABY3PL21_9CYAN</name>
<dbReference type="Proteomes" id="UP001054846">
    <property type="component" value="Chromosome"/>
</dbReference>
<keyword evidence="2" id="KW-0547">Nucleotide-binding</keyword>
<dbReference type="Gene3D" id="3.40.50.300">
    <property type="entry name" value="P-loop containing nucleotide triphosphate hydrolases"/>
    <property type="match status" value="1"/>
</dbReference>
<protein>
    <submittedName>
        <fullName evidence="5">Flp pilus assembly complex ATPase component TadA</fullName>
    </submittedName>
</protein>
<dbReference type="InterPro" id="IPR001482">
    <property type="entry name" value="T2SS/T4SS_dom"/>
</dbReference>
<evidence type="ECO:0000256" key="2">
    <source>
        <dbReference type="ARBA" id="ARBA00022741"/>
    </source>
</evidence>
<reference evidence="5 6" key="1">
    <citation type="journal article" date="2021" name="Genome Biol. Evol.">
        <title>Complete Genome Sequencing of a Novel Gloeobacter Species from a Waterfall Cave in Mexico.</title>
        <authorList>
            <person name="Saw J.H."/>
            <person name="Cardona T."/>
            <person name="Montejano G."/>
        </authorList>
    </citation>
    <scope>NUCLEOTIDE SEQUENCE [LARGE SCALE GENOMIC DNA]</scope>
    <source>
        <strain evidence="5">MG652769</strain>
    </source>
</reference>
<evidence type="ECO:0000313" key="6">
    <source>
        <dbReference type="Proteomes" id="UP001054846"/>
    </source>
</evidence>
<organism evidence="5 6">
    <name type="scientific">Gloeobacter morelensis MG652769</name>
    <dbReference type="NCBI Taxonomy" id="2781736"/>
    <lineage>
        <taxon>Bacteria</taxon>
        <taxon>Bacillati</taxon>
        <taxon>Cyanobacteriota</taxon>
        <taxon>Cyanophyceae</taxon>
        <taxon>Gloeobacterales</taxon>
        <taxon>Gloeobacteraceae</taxon>
        <taxon>Gloeobacter</taxon>
        <taxon>Gloeobacter morelensis</taxon>
    </lineage>
</organism>
<dbReference type="SUPFAM" id="SSF52540">
    <property type="entry name" value="P-loop containing nucleoside triphosphate hydrolases"/>
    <property type="match status" value="1"/>
</dbReference>
<evidence type="ECO:0000313" key="5">
    <source>
        <dbReference type="EMBL" id="UFP94381.1"/>
    </source>
</evidence>
<dbReference type="Pfam" id="PF00437">
    <property type="entry name" value="T2SSE"/>
    <property type="match status" value="1"/>
</dbReference>
<accession>A0ABY3PL21</accession>
<proteinExistence type="inferred from homology"/>
<keyword evidence="6" id="KW-1185">Reference proteome</keyword>